<dbReference type="AlphaFoldDB" id="A0A9P4GAB4"/>
<comment type="caution">
    <text evidence="1">The sequence shown here is derived from an EMBL/GenBank/DDBJ whole genome shotgun (WGS) entry which is preliminary data.</text>
</comment>
<keyword evidence="2" id="KW-1185">Reference proteome</keyword>
<sequence length="82" mass="8938">MPLSVNFSIALSKLEPNEIVNILLLHIPQEIQEVLGRPGVTGDDLLALPRQDDKLSGWIVYIDIVTDKEGHTLGLYVSSATG</sequence>
<gene>
    <name evidence="1" type="ORF">K460DRAFT_175673</name>
</gene>
<dbReference type="EMBL" id="ML976618">
    <property type="protein sequence ID" value="KAF1841906.1"/>
    <property type="molecule type" value="Genomic_DNA"/>
</dbReference>
<evidence type="ECO:0000313" key="2">
    <source>
        <dbReference type="Proteomes" id="UP000800039"/>
    </source>
</evidence>
<dbReference type="Proteomes" id="UP000800039">
    <property type="component" value="Unassembled WGS sequence"/>
</dbReference>
<organism evidence="1 2">
    <name type="scientific">Cucurbitaria berberidis CBS 394.84</name>
    <dbReference type="NCBI Taxonomy" id="1168544"/>
    <lineage>
        <taxon>Eukaryota</taxon>
        <taxon>Fungi</taxon>
        <taxon>Dikarya</taxon>
        <taxon>Ascomycota</taxon>
        <taxon>Pezizomycotina</taxon>
        <taxon>Dothideomycetes</taxon>
        <taxon>Pleosporomycetidae</taxon>
        <taxon>Pleosporales</taxon>
        <taxon>Pleosporineae</taxon>
        <taxon>Cucurbitariaceae</taxon>
        <taxon>Cucurbitaria</taxon>
    </lineage>
</organism>
<accession>A0A9P4GAB4</accession>
<dbReference type="RefSeq" id="XP_040784469.1">
    <property type="nucleotide sequence ID" value="XM_040927002.1"/>
</dbReference>
<dbReference type="GeneID" id="63844254"/>
<protein>
    <submittedName>
        <fullName evidence="1">Uncharacterized protein</fullName>
    </submittedName>
</protein>
<evidence type="ECO:0000313" key="1">
    <source>
        <dbReference type="EMBL" id="KAF1841906.1"/>
    </source>
</evidence>
<reference evidence="1" key="1">
    <citation type="submission" date="2020-01" db="EMBL/GenBank/DDBJ databases">
        <authorList>
            <consortium name="DOE Joint Genome Institute"/>
            <person name="Haridas S."/>
            <person name="Albert R."/>
            <person name="Binder M."/>
            <person name="Bloem J."/>
            <person name="Labutti K."/>
            <person name="Salamov A."/>
            <person name="Andreopoulos B."/>
            <person name="Baker S.E."/>
            <person name="Barry K."/>
            <person name="Bills G."/>
            <person name="Bluhm B.H."/>
            <person name="Cannon C."/>
            <person name="Castanera R."/>
            <person name="Culley D.E."/>
            <person name="Daum C."/>
            <person name="Ezra D."/>
            <person name="Gonzalez J.B."/>
            <person name="Henrissat B."/>
            <person name="Kuo A."/>
            <person name="Liang C."/>
            <person name="Lipzen A."/>
            <person name="Lutzoni F."/>
            <person name="Magnuson J."/>
            <person name="Mondo S."/>
            <person name="Nolan M."/>
            <person name="Ohm R."/>
            <person name="Pangilinan J."/>
            <person name="Park H.-J."/>
            <person name="Ramirez L."/>
            <person name="Alfaro M."/>
            <person name="Sun H."/>
            <person name="Tritt A."/>
            <person name="Yoshinaga Y."/>
            <person name="Zwiers L.-H."/>
            <person name="Turgeon B.G."/>
            <person name="Goodwin S.B."/>
            <person name="Spatafora J.W."/>
            <person name="Crous P.W."/>
            <person name="Grigoriev I.V."/>
        </authorList>
    </citation>
    <scope>NUCLEOTIDE SEQUENCE</scope>
    <source>
        <strain evidence="1">CBS 394.84</strain>
    </source>
</reference>
<proteinExistence type="predicted"/>
<name>A0A9P4GAB4_9PLEO</name>